<organism evidence="8 9">
    <name type="scientific">Actinokineospora fastidiosa</name>
    <dbReference type="NCBI Taxonomy" id="1816"/>
    <lineage>
        <taxon>Bacteria</taxon>
        <taxon>Bacillati</taxon>
        <taxon>Actinomycetota</taxon>
        <taxon>Actinomycetes</taxon>
        <taxon>Pseudonocardiales</taxon>
        <taxon>Pseudonocardiaceae</taxon>
        <taxon>Actinokineospora</taxon>
    </lineage>
</organism>
<dbReference type="GO" id="GO:0003824">
    <property type="term" value="F:catalytic activity"/>
    <property type="evidence" value="ECO:0007669"/>
    <property type="project" value="InterPro"/>
</dbReference>
<keyword evidence="3" id="KW-0597">Phosphoprotein</keyword>
<dbReference type="Pfam" id="PF00501">
    <property type="entry name" value="AMP-binding"/>
    <property type="match status" value="5"/>
</dbReference>
<dbReference type="InterPro" id="IPR020806">
    <property type="entry name" value="PKS_PP-bd"/>
</dbReference>
<comment type="caution">
    <text evidence="8">The sequence shown here is derived from an EMBL/GenBank/DDBJ whole genome shotgun (WGS) entry which is preliminary data.</text>
</comment>
<dbReference type="FunFam" id="1.10.1200.10:FF:000016">
    <property type="entry name" value="Non-ribosomal peptide synthase"/>
    <property type="match status" value="2"/>
</dbReference>
<dbReference type="Pfam" id="PF00668">
    <property type="entry name" value="Condensation"/>
    <property type="match status" value="7"/>
</dbReference>
<protein>
    <recommendedName>
        <fullName evidence="7">Carrier domain-containing protein</fullName>
    </recommendedName>
</protein>
<dbReference type="NCBIfam" id="TIGR01720">
    <property type="entry name" value="NRPS-para261"/>
    <property type="match status" value="1"/>
</dbReference>
<dbReference type="NCBIfam" id="TIGR01733">
    <property type="entry name" value="AA-adenyl-dom"/>
    <property type="match status" value="4"/>
</dbReference>
<reference evidence="8" key="2">
    <citation type="submission" date="2020-09" db="EMBL/GenBank/DDBJ databases">
        <authorList>
            <person name="Sun Q."/>
            <person name="Ohkuma M."/>
        </authorList>
    </citation>
    <scope>NUCLEOTIDE SEQUENCE</scope>
    <source>
        <strain evidence="8">JCM 3276</strain>
    </source>
</reference>
<dbReference type="InterPro" id="IPR010060">
    <property type="entry name" value="NRPS_synth"/>
</dbReference>
<dbReference type="InterPro" id="IPR036736">
    <property type="entry name" value="ACP-like_sf"/>
</dbReference>
<evidence type="ECO:0000256" key="1">
    <source>
        <dbReference type="ARBA" id="ARBA00001957"/>
    </source>
</evidence>
<feature type="domain" description="Carrier" evidence="7">
    <location>
        <begin position="4942"/>
        <end position="5017"/>
    </location>
</feature>
<dbReference type="Proteomes" id="UP000660680">
    <property type="component" value="Unassembled WGS sequence"/>
</dbReference>
<dbReference type="Pfam" id="PF13193">
    <property type="entry name" value="AMP-binding_C"/>
    <property type="match status" value="4"/>
</dbReference>
<comment type="cofactor">
    <cofactor evidence="1">
        <name>pantetheine 4'-phosphate</name>
        <dbReference type="ChEBI" id="CHEBI:47942"/>
    </cofactor>
</comment>
<gene>
    <name evidence="8" type="ORF">GCM10010171_20430</name>
</gene>
<dbReference type="PROSITE" id="PS00455">
    <property type="entry name" value="AMP_BINDING"/>
    <property type="match status" value="4"/>
</dbReference>
<feature type="domain" description="Carrier" evidence="7">
    <location>
        <begin position="943"/>
        <end position="1017"/>
    </location>
</feature>
<dbReference type="SUPFAM" id="SSF56801">
    <property type="entry name" value="Acetyl-CoA synthetase-like"/>
    <property type="match status" value="4"/>
</dbReference>
<evidence type="ECO:0000259" key="7">
    <source>
        <dbReference type="PROSITE" id="PS50075"/>
    </source>
</evidence>
<dbReference type="SUPFAM" id="SSF47336">
    <property type="entry name" value="ACP-like"/>
    <property type="match status" value="5"/>
</dbReference>
<dbReference type="GO" id="GO:0043041">
    <property type="term" value="P:amino acid activation for nonribosomal peptide biosynthetic process"/>
    <property type="evidence" value="ECO:0007669"/>
    <property type="project" value="TreeGrafter"/>
</dbReference>
<dbReference type="FunFam" id="3.40.50.12780:FF:000012">
    <property type="entry name" value="Non-ribosomal peptide synthetase"/>
    <property type="match status" value="3"/>
</dbReference>
<dbReference type="GO" id="GO:0031177">
    <property type="term" value="F:phosphopantetheine binding"/>
    <property type="evidence" value="ECO:0007669"/>
    <property type="project" value="InterPro"/>
</dbReference>
<dbReference type="PROSITE" id="PS50075">
    <property type="entry name" value="CARRIER"/>
    <property type="match status" value="5"/>
</dbReference>
<dbReference type="GO" id="GO:0008610">
    <property type="term" value="P:lipid biosynthetic process"/>
    <property type="evidence" value="ECO:0007669"/>
    <property type="project" value="UniProtKB-ARBA"/>
</dbReference>
<dbReference type="NCBIfam" id="NF003417">
    <property type="entry name" value="PRK04813.1"/>
    <property type="match status" value="5"/>
</dbReference>
<dbReference type="Gene3D" id="1.10.1200.10">
    <property type="entry name" value="ACP-like"/>
    <property type="match status" value="4"/>
</dbReference>
<evidence type="ECO:0000256" key="2">
    <source>
        <dbReference type="ARBA" id="ARBA00022450"/>
    </source>
</evidence>
<dbReference type="InterPro" id="IPR029058">
    <property type="entry name" value="AB_hydrolase_fold"/>
</dbReference>
<dbReference type="PROSITE" id="PS00012">
    <property type="entry name" value="PHOSPHOPANTETHEINE"/>
    <property type="match status" value="3"/>
</dbReference>
<dbReference type="Gene3D" id="3.30.559.10">
    <property type="entry name" value="Chloramphenicol acetyltransferase-like domain"/>
    <property type="match status" value="7"/>
</dbReference>
<feature type="region of interest" description="Disordered" evidence="6">
    <location>
        <begin position="922"/>
        <end position="942"/>
    </location>
</feature>
<reference evidence="8" key="1">
    <citation type="journal article" date="2014" name="Int. J. Syst. Evol. Microbiol.">
        <title>Complete genome sequence of Corynebacterium casei LMG S-19264T (=DSM 44701T), isolated from a smear-ripened cheese.</title>
        <authorList>
            <consortium name="US DOE Joint Genome Institute (JGI-PGF)"/>
            <person name="Walter F."/>
            <person name="Albersmeier A."/>
            <person name="Kalinowski J."/>
            <person name="Ruckert C."/>
        </authorList>
    </citation>
    <scope>NUCLEOTIDE SEQUENCE</scope>
    <source>
        <strain evidence="8">JCM 3276</strain>
    </source>
</reference>
<dbReference type="CDD" id="cd05930">
    <property type="entry name" value="A_NRPS"/>
    <property type="match status" value="1"/>
</dbReference>
<dbReference type="PANTHER" id="PTHR45527">
    <property type="entry name" value="NONRIBOSOMAL PEPTIDE SYNTHETASE"/>
    <property type="match status" value="1"/>
</dbReference>
<proteinExistence type="predicted"/>
<dbReference type="Gene3D" id="3.40.50.980">
    <property type="match status" value="4"/>
</dbReference>
<evidence type="ECO:0000256" key="3">
    <source>
        <dbReference type="ARBA" id="ARBA00022553"/>
    </source>
</evidence>
<dbReference type="Pfam" id="PF00550">
    <property type="entry name" value="PP-binding"/>
    <property type="match status" value="5"/>
</dbReference>
<evidence type="ECO:0000256" key="4">
    <source>
        <dbReference type="ARBA" id="ARBA00022737"/>
    </source>
</evidence>
<dbReference type="FunFam" id="1.10.1200.10:FF:000005">
    <property type="entry name" value="Nonribosomal peptide synthetase 1"/>
    <property type="match status" value="1"/>
</dbReference>
<dbReference type="Gene3D" id="2.30.38.10">
    <property type="entry name" value="Luciferase, Domain 3"/>
    <property type="match status" value="2"/>
</dbReference>
<dbReference type="GO" id="GO:0005737">
    <property type="term" value="C:cytoplasm"/>
    <property type="evidence" value="ECO:0007669"/>
    <property type="project" value="TreeGrafter"/>
</dbReference>
<name>A0A918GBL3_9PSEU</name>
<dbReference type="EMBL" id="BMRB01000002">
    <property type="protein sequence ID" value="GGS27588.1"/>
    <property type="molecule type" value="Genomic_DNA"/>
</dbReference>
<dbReference type="InterPro" id="IPR000873">
    <property type="entry name" value="AMP-dep_synth/lig_dom"/>
</dbReference>
<keyword evidence="5" id="KW-0045">Antibiotic biosynthesis</keyword>
<feature type="domain" description="Carrier" evidence="7">
    <location>
        <begin position="2431"/>
        <end position="2505"/>
    </location>
</feature>
<evidence type="ECO:0000256" key="6">
    <source>
        <dbReference type="SAM" id="MobiDB-lite"/>
    </source>
</evidence>
<dbReference type="InterPro" id="IPR001242">
    <property type="entry name" value="Condensation_dom"/>
</dbReference>
<evidence type="ECO:0000313" key="8">
    <source>
        <dbReference type="EMBL" id="GGS27588.1"/>
    </source>
</evidence>
<feature type="domain" description="Carrier" evidence="7">
    <location>
        <begin position="2353"/>
        <end position="2427"/>
    </location>
</feature>
<dbReference type="InterPro" id="IPR025110">
    <property type="entry name" value="AMP-bd_C"/>
</dbReference>
<dbReference type="Gene3D" id="3.40.50.1820">
    <property type="entry name" value="alpha/beta hydrolase"/>
    <property type="match status" value="1"/>
</dbReference>
<dbReference type="RefSeq" id="WP_189210197.1">
    <property type="nucleotide sequence ID" value="NZ_BMRB01000002.1"/>
</dbReference>
<dbReference type="CDD" id="cd17646">
    <property type="entry name" value="A_NRPS_AB3403-like"/>
    <property type="match status" value="1"/>
</dbReference>
<feature type="region of interest" description="Disordered" evidence="6">
    <location>
        <begin position="2335"/>
        <end position="2356"/>
    </location>
</feature>
<dbReference type="InterPro" id="IPR042099">
    <property type="entry name" value="ANL_N_sf"/>
</dbReference>
<feature type="region of interest" description="Disordered" evidence="6">
    <location>
        <begin position="2497"/>
        <end position="2518"/>
    </location>
</feature>
<dbReference type="InterPro" id="IPR006162">
    <property type="entry name" value="Ppantetheine_attach_site"/>
</dbReference>
<dbReference type="InterPro" id="IPR020845">
    <property type="entry name" value="AMP-binding_CS"/>
</dbReference>
<dbReference type="PANTHER" id="PTHR45527:SF1">
    <property type="entry name" value="FATTY ACID SYNTHASE"/>
    <property type="match status" value="1"/>
</dbReference>
<dbReference type="Gene3D" id="3.30.559.30">
    <property type="entry name" value="Nonribosomal peptide synthetase, condensation domain"/>
    <property type="match status" value="7"/>
</dbReference>
<feature type="domain" description="Carrier" evidence="7">
    <location>
        <begin position="3902"/>
        <end position="3977"/>
    </location>
</feature>
<dbReference type="InterPro" id="IPR009081">
    <property type="entry name" value="PP-bd_ACP"/>
</dbReference>
<keyword evidence="9" id="KW-1185">Reference proteome</keyword>
<dbReference type="GO" id="GO:0072330">
    <property type="term" value="P:monocarboxylic acid biosynthetic process"/>
    <property type="evidence" value="ECO:0007669"/>
    <property type="project" value="UniProtKB-ARBA"/>
</dbReference>
<keyword evidence="4" id="KW-0677">Repeat</keyword>
<evidence type="ECO:0000313" key="9">
    <source>
        <dbReference type="Proteomes" id="UP000660680"/>
    </source>
</evidence>
<dbReference type="GO" id="GO:0044550">
    <property type="term" value="P:secondary metabolite biosynthetic process"/>
    <property type="evidence" value="ECO:0007669"/>
    <property type="project" value="TreeGrafter"/>
</dbReference>
<dbReference type="FunFam" id="3.40.50.980:FF:000001">
    <property type="entry name" value="Non-ribosomal peptide synthetase"/>
    <property type="match status" value="3"/>
</dbReference>
<sequence>MAISSSGLPLTGGQLGVWHAQRIDPDSAVFRVAVVVEIGGAAVPVDVDRLAAAARRAVEETECLHMTFAEVDGAPRQFPTRVDVPLPVVDLRGEADPEAAALARLDAERARPMDLAVAPLFAHALVRLADDRVWWSMVGHHLLFDATSTMMVAARAAARYSGSEPGPIPSFAALVQSEQDYLAGPQHEADAAFWDERMAGVGEPARVLPAAERPADRSHRQVVRLDAERTAALRAVAEARGTRLSRLLIAGIAAYTHRATGAHDIVIGLPVAGRPDLLTRSTPAMLANVVPLRLAVAPGQTVADLLDHTTARIADVLAHSRFRGEEVARRIDAAAGVHGLVGPSVNVIPFHRPIRFGEHGSRLLPVWYGPVSDLSVTVHDPADGHPTRIDIEADPGVCSADELARHAARLTAVLDALADPGRRLAEIDLLDADERARVLAMGIDEHDSPEVTWPEAVEVQAARDPDAVAVVCEDVHLTYGELDARANRLARMLAARGIGPEDVVAVAVPRSADLVVALLGVLKAGAAYLPLDSDHPAERLAYMVSDSGAAAVLSGGGDVPDLGVPVLDLADLADHDSAPLDVPRRLDAAAYVIYTSGSTGRPKGVVVTHDGIGSLITTAVERLGVHRGSRVAQFASVGFDVAVWDLVMALGTGARVVVVPAERRVAGPELTGYLTAHGVTHMILPPSLVAALPAECELPEGGVLVVGTEMVPNELIARWSGRMRVVVAYGLTEATVNSTLWLSEPSWEGAAPIGVPDPNTRCYILDSALRPVPVGAVGELYVGGRGLARGYRGRADLTCTRFVADPYGPEGARMYRTGDRARWRADGTIDFLGRSDGQLKIRGHRIEPGEVENALMTHPAVAAAAIAVRKDHRGAARLVGYVVAQESGASPADVRAHVGSLLPEAMVPSAIVPLDRLPLTPNGKTDTAALPDPDWTAGTSDVAPRTPVETVLADCFAAVLGLESVGAHDGFFDLGGDSIVAMQLVSRARAAGLLITPRQVFQHRTVAALAAVAEPVAVVAAESGVGDVPVTPIVGWLRGLGAASVDRFHQSMRVRVPASADRARLTSALQAVIDRHDALRATLTPEWELRIAPVGAVRAVVEVSDEPVDAAAGLDPAGGVMLRAVWSPSAGTLLLAAHHLVVDGVSWRILLEDLAAAWAGEPLPASVSLLRWARTLTAASYEDELPHWRAIEPDAPIGARALDPVVDLAATARARDIALDAETTEPLLTTLPAAYHLGTHEVLLTAFAVAVAHWRGGGSRVLVDVEGHGREPIAGVELDTTRTVGWFTSVHPVALDTGAVDWAEFAEGGPVVGRALAAVKEQLRAVPGHGLGYGVLRHLRGHDLAQAHYLVNYLGRFPATGGDWTPDGPMGAGPDPAMPLGHAVELNAMVADDRLTATLSWAGGVLTETSAAELAAHWLTALRGLAAHAARPGIGGYTPSDFPLADLDQTTVDELATPGVVDILPLTPVQRGIYFHAATSATDPYTVQQVIELAEPVDAGALAAAVTALVARHAPLRTGFARAGDGRVRQVVVAPVPVPVTAVDGDADRIAAREKAAGFDLATPPLLRCALVGGTRVVLTLHHLVADGWSVPLMLRDLLGLLRGEQLPPVAPFRDHIAWLATRGGEATRAAWAAALAGAEPTRLVAPGEASGRTRLIDVPLAAPKTVLTAARELGLTASTVVHGAWGLLLAAETGRSDVVLGSTVSGRNTPVPGVADMVGLFINTVPVRVRAAAGETLSAVLTRLQDEQSALIEHQHHGLGDIQRETGELFDTLVVVENYPLDADALRAAGIVDLQVHDATHYPVSLMAIPDPARGLVLKLEHDPARMTDSAADALAARLGLLLDTFAVDADTRVAAVPRTLDPSSGRLSGDVVPLPDESIVDTIDRVVAQAPDAVAVRAEDGELTYADLAARSDAVANALRARGVVPGDVVAVELPRSLDWVAALLGVLKTGAAYLPIDLDLPAERREFLLADSRARVVIDADFAADGGPAGTRPHPDHGAYVIYTSGSTGTPKGVEVTHRAVVNQLAWLEGVFGLAPGDRVLQKAPGGFDVAVWELFWPLVRGATAVLARPGGHRDPLYLAEVIRRERITAVEFVPSLLSAFLDGGPGPLPSLRLVFSGGEALTGDLARRWVDATGIPLHNMYGPTETTIGVTGYTFAEDVPQVPIGYPVWNTTLHVLDAHLRPVPEGTPGELYVAGVQLARGYLGRPALTAARFVANPFAADGSRLYRTGDVVVRGEDGALTYLGRTDDQVKIRGNRVELGEVEARVADLPGVARAAAAVRGGRLVAWVIPSGSDLDVRGLAAHAGERLPSALVPSAFVVVDAFPETAAGKLDRAALPDPRPSAEPRPQVSAPSTVQTLREVFAAVLDVPSVGPDDDFFVLGGDSILSMSVSTQARQRGVEVSPTDVFTHRTPSALAAVVGAQDSVAAPTSASVDVLREVFAAVLGVPSVGPDDDFFVLGGDSILSMAVSTQARQRGLDVSPTDVFTHRTPAALAARTPDAPVAPAPTGDSDGVGDVPPLPIVHQLREDGGGIDRFTLPVLVRTPADATLPALTRALSALIAAHDALRLRLTRIASVLWTQEISATASADDLIVRVDVTGLDDDALRAVIAEEADAAAGRLAPDAGVVLQAVWFDRGDRPGRLALIAHHLVVDGVSWRVLLADLARAYAGLPLEPVPTSLRRFARLVHEQAASPARLGELQHWAATLAPGADLVPAHTPATVAEAATHRVTLSIEDTRPLLTTVPAAADADVTEVLLTALRVAARRWQAAPTDDLLVDLERHGREPIDGMDLSRTVGWFTSVQPVRLPTADTAAATLAVVRDAVRQAPDHGIGHGLLRHLNAQAAPVLARMARAQVLFNYYGRFAAGHDADFTPAPEPLAVRPDDDLALPYALQVDAVCDDTPDGPALTAAFTHGPSLSAADVAAIADAWIDALKELSAQVRPRALIELTDEEIARVTARGEVDDIWPLSPLQEGLYFHAGYDQGDIDVYTAQDSYDFAARIDVDRLQAALRALARRHPSVRVGFTSDGLSRPVQFVASDPGIPITEITTDEAGVDRILAEDRTTRFDLDRPPLLRVLVLRLPDRDRLVVSHHLLLWDGWSAGIFTSQLLALYRDPNAALPPAGTYRDYLAWLAEQDERSAREAWKSALSGLDEPTLVAPEPGHPAVPRQRRRALSEADTRALRDAARAAGVTLNTVLSAAWGLVLAAETGRDDVVFGTTAAGRPASVAHVETVIGMFLNTVPHRIALRPDEPVLAFLRRLQDERTALMAHDYLGLGEIQREAGHDRLFDTLYVLQNFADEDGAAALMAEHGITAGTGVDATHYPLTVVITPGAAIKVKLDHRPDLIDDERAEAILTRFLTVARRLAERPDALVGTLDLLMDHERAELAAEWDASANPVVEKTVAQLLAEQAERTPDATALVFGDRRLTYAELDARINQLTRLLIDRGAGPEQVVALALPRSVEMVVALFAVLRAGAAYLPLDLDHPVDRLQLMIDDTRPLCVLTTSAQSFTAEVVNLDQTDLDAYDASPVEVAPFSLDHPAYVIYTSGSTGRPKGVVTPYRGLTNMQLNHQEAIFGPAIAAAGGRRLRIAHTVSFAFDMSWEELLWLVEGHEVHVCDEDLRRDAEALVAYCQAHRIDVVNVTPTYAALLIEQGLLRGHVPPLVLLGGEAVSDSVWTTLRETDGTYGYNLYGPTEYTINTLGASTEDSATPAVGRAIWNTRAYVLDPHLRPVPVGTPGELYIAGIGLARGYHDRPGLTADRFVADPFGAPGTRMYRTGDLVRARRDGILDFLGRTDDQVKIRGHRVELGEVTSAVSAHSAVAHAAVIATGEVKRLVAYVVWSGEERSDELRAHLRTRLPDYMVPAAVMTVERIPLTVNGKLDVRALPAPRIEATAAKREPASEAERVLCDLFAEVLGVPGVGPLDNFFELGGHSLLATRVISRARTALGAELAIRDLFEAPTPEELAVRAARTGETRPAPVAAARPARLPLSAAQRRLWLLQQWETGSPAYNFPLSLRLRGPLHVPAFRAAIRDVVGRHEALRTRIAVHEGVPYQHIVPAADADPAFELAQVGDLAAFVQERVDRPFDLAAELPIRVCVGRIGPDDHVVVVLLHHITTDEWSDLPFLRDLDHAYTARSAGRAPQWTPLPLQYADYTLWQHRLLGDPADPTSLAARQLDFWHRSLDGAPEDLELPADRGRPAHPTFTGGEVDFALSATRLRQVAADTGASMFMVLHAAVAALLHRLGAGADIPLGAPVAGRTDAAFDDLIGFFVNTLVLRADVSGDPAFTELVGRVRETALAALENQDVPFEAVVEKVNPVRSPARNPLFQVMVGYHARSGDGVRLGGMRAEWVEHETRAAKFDLVFSFTDHLDTDSLHCRLEFARDRFDPATAARLAERLRGLLDAAAADPTVRVSALDVVTDAEHKQVVDLFNATDRAVPAQTLPELFARCVADGPAKTAVVDGSGVTDYATLDAESDRIAALLAADGVGEGAVVAIAVPRSARMVATVLAVLKLGAAYLPLDLAHPADRIAYLLTDSGAAAMVATAAEAVRVPDVDGVRRVLVDEVPDAPAPEYPALTLEHPAYVIYTSGSTGRPKGVVVPHDGIASLAATAIDRMRLTPDSRVLQFASVGFDVAVFELTMALTVGGALVFCPADARVAGPALTDFLAAQRITHMILPPSLVAALPQDCELPAGSTVLVGTEVVPPSVMERWAGKVNILCAYGLTEATVNSTLWQAEPGWTGAIPIGVPDPNTRCYILDEYLRPVPPGVVGELYVGGRGLALGYLGKPGMTASRFVPSPFGPAGARMYRTGDRARWRADGNIDFLGRVDDQVKVRGFRVELGEIEAVLADDPAVRQAIVVPDRDGDIVRLAAYVVPDDGAAPDPAALRARVAGSLPEYMVPAVVIVLDGPAPLTPNGKLDKRRLPKPDFAALAGADAPATPEQEALAALFAEVLGLPRVGVRDGFFDLGGHSMAAMRLLGRVRAVLGVDLSIRDVFDAPSVAALAERLAGATAARPPLLATGITGPRPLAPAQRLYLGGTRYDHSLLLRLPEPFDVDVLRTALADVSARHAPLRTSVDASGQTPCDPPELGIALGADPTALAQGPATAPWRPVLVAEDALLLLLRYTVVDEWSVVPLVRDLGAAYAARKAGAAPDWTPLPVSYGDYTDWALRVADDPAQLAFWREELAGLPDAGLSSGTRRGTGDHVAFELPADLRAELDRLASETGTSLFMLLHTAFATLAARHGAGADLGITAQVAGRGDDQLVDLVGCFANHVVLRVDADGGFTDVLARVRAATLRALDNQDVPLTDVLAAVDLPRPRLAVVHHEQAVLGGEAGARVDALPTGVAHTDLTLSGYETPAGHAVQCYLEYADDLFDRERVAAWAQELLAILRGAVGRQG</sequence>
<dbReference type="SMART" id="SM00823">
    <property type="entry name" value="PKS_PP"/>
    <property type="match status" value="5"/>
</dbReference>
<keyword evidence="2" id="KW-0596">Phosphopantetheine</keyword>
<dbReference type="Gene3D" id="3.40.50.12780">
    <property type="entry name" value="N-terminal domain of ligase-like"/>
    <property type="match status" value="2"/>
</dbReference>
<dbReference type="InterPro" id="IPR010071">
    <property type="entry name" value="AA_adenyl_dom"/>
</dbReference>
<dbReference type="Gene3D" id="3.30.300.30">
    <property type="match status" value="4"/>
</dbReference>
<dbReference type="InterPro" id="IPR023213">
    <property type="entry name" value="CAT-like_dom_sf"/>
</dbReference>
<accession>A0A918GBL3</accession>
<dbReference type="InterPro" id="IPR045851">
    <property type="entry name" value="AMP-bd_C_sf"/>
</dbReference>
<dbReference type="SUPFAM" id="SSF52777">
    <property type="entry name" value="CoA-dependent acyltransferases"/>
    <property type="match status" value="14"/>
</dbReference>
<dbReference type="GO" id="GO:0017000">
    <property type="term" value="P:antibiotic biosynthetic process"/>
    <property type="evidence" value="ECO:0007669"/>
    <property type="project" value="UniProtKB-KW"/>
</dbReference>
<dbReference type="FunFam" id="2.30.38.10:FF:000001">
    <property type="entry name" value="Non-ribosomal peptide synthetase PvdI"/>
    <property type="match status" value="4"/>
</dbReference>
<evidence type="ECO:0000256" key="5">
    <source>
        <dbReference type="ARBA" id="ARBA00023194"/>
    </source>
</evidence>
<dbReference type="CDD" id="cd19540">
    <property type="entry name" value="LCL_NRPS-like"/>
    <property type="match status" value="1"/>
</dbReference>